<evidence type="ECO:0000313" key="1">
    <source>
        <dbReference type="EMBL" id="CAA7269098.1"/>
    </source>
</evidence>
<dbReference type="EMBL" id="CACVBS010000074">
    <property type="protein sequence ID" value="CAA7269098.1"/>
    <property type="molecule type" value="Genomic_DNA"/>
</dbReference>
<evidence type="ECO:0000313" key="2">
    <source>
        <dbReference type="Proteomes" id="UP000467700"/>
    </source>
</evidence>
<sequence>MLDENGGGILHDWDLAKGGRVAESLVSEDGFAHNPYRTGIWYFLSARLLIEPLKIHTLQDDLESFFYLVLYYALRYIPYNQGIEKLKELQSQIFEECRWNSTSGQYLGGEGKFFTITRGYHTLRINFVDHRPLQNWLRNTLGCIAEFYRYCIDTEQKHFEEHEGEPLPLHCVPVPPPPASIGLHNHEYFSSLVKTALEAPGWASMRTYLGDDLDQYVRTRGRRRMSTLVLPRICGPPKRRLF</sequence>
<keyword evidence="2" id="KW-1185">Reference proteome</keyword>
<comment type="caution">
    <text evidence="1">The sequence shown here is derived from an EMBL/GenBank/DDBJ whole genome shotgun (WGS) entry which is preliminary data.</text>
</comment>
<protein>
    <recommendedName>
        <fullName evidence="3">Fungal-type protein kinase domain-containing protein</fullName>
    </recommendedName>
</protein>
<dbReference type="AlphaFoldDB" id="A0A8S0WAW8"/>
<dbReference type="OrthoDB" id="2747778at2759"/>
<name>A0A8S0WAW8_CYCAE</name>
<accession>A0A8S0WAW8</accession>
<organism evidence="1 2">
    <name type="scientific">Cyclocybe aegerita</name>
    <name type="common">Black poplar mushroom</name>
    <name type="synonym">Agrocybe aegerita</name>
    <dbReference type="NCBI Taxonomy" id="1973307"/>
    <lineage>
        <taxon>Eukaryota</taxon>
        <taxon>Fungi</taxon>
        <taxon>Dikarya</taxon>
        <taxon>Basidiomycota</taxon>
        <taxon>Agaricomycotina</taxon>
        <taxon>Agaricomycetes</taxon>
        <taxon>Agaricomycetidae</taxon>
        <taxon>Agaricales</taxon>
        <taxon>Agaricineae</taxon>
        <taxon>Bolbitiaceae</taxon>
        <taxon>Cyclocybe</taxon>
    </lineage>
</organism>
<gene>
    <name evidence="1" type="ORF">AAE3_LOCUS11313</name>
</gene>
<reference evidence="1 2" key="1">
    <citation type="submission" date="2020-01" db="EMBL/GenBank/DDBJ databases">
        <authorList>
            <person name="Gupta K D."/>
        </authorList>
    </citation>
    <scope>NUCLEOTIDE SEQUENCE [LARGE SCALE GENOMIC DNA]</scope>
</reference>
<evidence type="ECO:0008006" key="3">
    <source>
        <dbReference type="Google" id="ProtNLM"/>
    </source>
</evidence>
<dbReference type="Proteomes" id="UP000467700">
    <property type="component" value="Unassembled WGS sequence"/>
</dbReference>
<proteinExistence type="predicted"/>